<dbReference type="AlphaFoldDB" id="A0A9P8QHV7"/>
<name>A0A9P8QHV7_WICPI</name>
<sequence>MKFDLVQLQESRVPTWEEHYIHYDRLKTMISELWRQFNEGSVDEEELNNDLQGELSALNKIKSFFKTSNKKKAKKDKLSTEDEHYLSELVIPEGIQCSKEIGIFLIFLHRELLEMDAFFKRKEAELHLELET</sequence>
<protein>
    <recommendedName>
        <fullName evidence="1">SPX domain-containing protein</fullName>
    </recommendedName>
</protein>
<organism evidence="2 3">
    <name type="scientific">Wickerhamomyces pijperi</name>
    <name type="common">Yeast</name>
    <name type="synonym">Pichia pijperi</name>
    <dbReference type="NCBI Taxonomy" id="599730"/>
    <lineage>
        <taxon>Eukaryota</taxon>
        <taxon>Fungi</taxon>
        <taxon>Dikarya</taxon>
        <taxon>Ascomycota</taxon>
        <taxon>Saccharomycotina</taxon>
        <taxon>Saccharomycetes</taxon>
        <taxon>Phaffomycetales</taxon>
        <taxon>Wickerhamomycetaceae</taxon>
        <taxon>Wickerhamomyces</taxon>
    </lineage>
</organism>
<dbReference type="PROSITE" id="PS51382">
    <property type="entry name" value="SPX"/>
    <property type="match status" value="1"/>
</dbReference>
<keyword evidence="3" id="KW-1185">Reference proteome</keyword>
<evidence type="ECO:0000313" key="3">
    <source>
        <dbReference type="Proteomes" id="UP000774326"/>
    </source>
</evidence>
<proteinExistence type="predicted"/>
<feature type="non-terminal residue" evidence="2">
    <location>
        <position position="132"/>
    </location>
</feature>
<dbReference type="Proteomes" id="UP000774326">
    <property type="component" value="Unassembled WGS sequence"/>
</dbReference>
<gene>
    <name evidence="2" type="ORF">WICPIJ_000146</name>
</gene>
<dbReference type="InterPro" id="IPR004331">
    <property type="entry name" value="SPX_dom"/>
</dbReference>
<accession>A0A9P8QHV7</accession>
<dbReference type="EMBL" id="JAEUBG010000100">
    <property type="protein sequence ID" value="KAH3688869.1"/>
    <property type="molecule type" value="Genomic_DNA"/>
</dbReference>
<evidence type="ECO:0000313" key="2">
    <source>
        <dbReference type="EMBL" id="KAH3688869.1"/>
    </source>
</evidence>
<evidence type="ECO:0000259" key="1">
    <source>
        <dbReference type="PROSITE" id="PS51382"/>
    </source>
</evidence>
<reference evidence="2" key="2">
    <citation type="submission" date="2021-01" db="EMBL/GenBank/DDBJ databases">
        <authorList>
            <person name="Schikora-Tamarit M.A."/>
        </authorList>
    </citation>
    <scope>NUCLEOTIDE SEQUENCE</scope>
    <source>
        <strain evidence="2">CBS2887</strain>
    </source>
</reference>
<feature type="domain" description="SPX" evidence="1">
    <location>
        <begin position="1"/>
        <end position="132"/>
    </location>
</feature>
<comment type="caution">
    <text evidence="2">The sequence shown here is derived from an EMBL/GenBank/DDBJ whole genome shotgun (WGS) entry which is preliminary data.</text>
</comment>
<reference evidence="2" key="1">
    <citation type="journal article" date="2021" name="Open Biol.">
        <title>Shared evolutionary footprints suggest mitochondrial oxidative damage underlies multiple complex I losses in fungi.</title>
        <authorList>
            <person name="Schikora-Tamarit M.A."/>
            <person name="Marcet-Houben M."/>
            <person name="Nosek J."/>
            <person name="Gabaldon T."/>
        </authorList>
    </citation>
    <scope>NUCLEOTIDE SEQUENCE</scope>
    <source>
        <strain evidence="2">CBS2887</strain>
    </source>
</reference>